<sequence length="266" mass="30657">MKKTLIRNLTCAWLFLLLPAYTWAQATNQDPQNKDSNGYDYGIKDEDEFQPEIPLRYTSLVLDFGIANFIRVPEHMDLTFWGSRTLDGSLYYNIPIGKSHFMVSCGLGIANTDYTFKSTYTMTRTNDTDRKTKMEAITKVIDIKSSKDIKNSMFSIYNAKLALEFRFNSNKEEPQEGFFIAIGGDIGFQFSPSTKISYEEDKENKVHIIKERFNFNKVHYGALARIGWHRFGLFYHQTLSPVFNPNKGPEVERILPFSVGISFNLL</sequence>
<proteinExistence type="predicted"/>
<accession>B3ESE3</accession>
<dbReference type="HOGENOM" id="CLU_1044425_0_0_10"/>
<dbReference type="eggNOG" id="ENOG50334RT">
    <property type="taxonomic scope" value="Bacteria"/>
</dbReference>
<reference evidence="2 3" key="1">
    <citation type="journal article" date="2010" name="J. Bacteriol.">
        <title>The genome of the amoeba symbiont 'Candidatus Amoebophilus asiaticus' reveals common mechanisms for host cell interaction among amoeba-associated bacteria.</title>
        <authorList>
            <person name="Schmitz-Esser S."/>
            <person name="Tischler P."/>
            <person name="Arnold R."/>
            <person name="Montanaro J."/>
            <person name="Wagner M."/>
            <person name="Rattei T."/>
            <person name="Horn M."/>
        </authorList>
    </citation>
    <scope>NUCLEOTIDE SEQUENCE [LARGE SCALE GENOMIC DNA]</scope>
    <source>
        <strain evidence="2 3">5a2</strain>
    </source>
</reference>
<protein>
    <recommendedName>
        <fullName evidence="4">Outer membrane protein beta-barrel domain-containing protein</fullName>
    </recommendedName>
</protein>
<name>B3ESE3_AMOA5</name>
<feature type="signal peptide" evidence="1">
    <location>
        <begin position="1"/>
        <end position="26"/>
    </location>
</feature>
<dbReference type="STRING" id="452471.Aasi_0765"/>
<dbReference type="OrthoDB" id="891525at2"/>
<feature type="chain" id="PRO_5002786400" description="Outer membrane protein beta-barrel domain-containing protein" evidence="1">
    <location>
        <begin position="27"/>
        <end position="266"/>
    </location>
</feature>
<gene>
    <name evidence="2" type="ordered locus">Aasi_0765</name>
</gene>
<evidence type="ECO:0000313" key="3">
    <source>
        <dbReference type="Proteomes" id="UP000001227"/>
    </source>
</evidence>
<evidence type="ECO:0008006" key="4">
    <source>
        <dbReference type="Google" id="ProtNLM"/>
    </source>
</evidence>
<keyword evidence="3" id="KW-1185">Reference proteome</keyword>
<evidence type="ECO:0000256" key="1">
    <source>
        <dbReference type="SAM" id="SignalP"/>
    </source>
</evidence>
<dbReference type="AlphaFoldDB" id="B3ESE3"/>
<dbReference type="RefSeq" id="WP_012472914.1">
    <property type="nucleotide sequence ID" value="NC_010830.1"/>
</dbReference>
<dbReference type="EMBL" id="CP001102">
    <property type="protein sequence ID" value="ACE06145.1"/>
    <property type="molecule type" value="Genomic_DNA"/>
</dbReference>
<dbReference type="KEGG" id="aas:Aasi_0765"/>
<dbReference type="Proteomes" id="UP000001227">
    <property type="component" value="Chromosome"/>
</dbReference>
<organism evidence="2 3">
    <name type="scientific">Amoebophilus asiaticus (strain 5a2)</name>
    <dbReference type="NCBI Taxonomy" id="452471"/>
    <lineage>
        <taxon>Bacteria</taxon>
        <taxon>Pseudomonadati</taxon>
        <taxon>Bacteroidota</taxon>
        <taxon>Cytophagia</taxon>
        <taxon>Cytophagales</taxon>
        <taxon>Amoebophilaceae</taxon>
        <taxon>Candidatus Amoebophilus</taxon>
    </lineage>
</organism>
<keyword evidence="1" id="KW-0732">Signal</keyword>
<evidence type="ECO:0000313" key="2">
    <source>
        <dbReference type="EMBL" id="ACE06145.1"/>
    </source>
</evidence>